<dbReference type="eggNOG" id="COG1112">
    <property type="taxonomic scope" value="Bacteria"/>
</dbReference>
<evidence type="ECO:0008006" key="5">
    <source>
        <dbReference type="Google" id="ProtNLM"/>
    </source>
</evidence>
<sequence length="1174" mass="132499">MSLAGDTTDGRGRDGGMGKSFTFFSYLCNMYLSENPVSADELFDRLSTLTKPTDTEQPHANSVLHEVLAAACHEGTKETHTGFGNLFSQVDFLCKRHHVAPEDMAAIQKMRRDSNRSALLSREELLSDVRAAAVFVSAVFGVHIPSLLVGRLPAVYHWEKTHRKTDIRCIRCIVQTWDAETICAIADRDGQQTAIRIDTSDETFAYLHDLLHEGMQLNLLDCECAKGDIVVPALIVVEPDYLVDISTIARCFTEYGHHPLAYWVNRMMPIANTQAILLGHFAGSALDDMVNDATDYDWQQTFRNSFKEKALEYTACEDLNEREDFRQAAARQAANIRQIVDELFNQYDRRKAILEPSFVCERLGIQGRVDLMTTDFRLLVEQKSGRNYAIERQRPNAFGSFQKEDHYVQLLLYSGMLRQNFHLSGRQSDIRLLYSRYPLPSGLVVVSYYRKLFHEAIRFRNALVANEYAIARNGFESILDSLTPETLNERRRADTLFTRYQYPQIAAVTEPLRHLSSLERAYFCRMMTFVTREQLLSKVGAQEGMGNSTADLWTMPLSVKKETGNIYMGLTVIERTCSTSYSGYDTIALAVPEQGEDFLPNFRTGDMVYLYAYPKDSEPDVRQAILFRGVLESIATERLVVHLNDGLQNPHLLDEVSKGGKVFAIEHSGSDATANSAVRGLHEFVTSPTERKALLLGQRPPQCDATAKLSRSYHPHYDDVLHRAKQAKDYFLLVGPPGTGKTSMALQYLVKEELATDGTDASILLTAYTNRAVDEICGMLADTHLPFIRLGNAYTCDQRFLPYLLRQAVDDCPQRSAVRERLLSTPIIVGTTSTLQSRPFLFDLKRFSLAIVDEAGQIPEPGLIGLLASHRGSDALPDIARFILVGDHKQLPAVVQQNPADTVVNDVQLHRIGLEDCRESLFERLLRLERRAGRNAFVGILHRQGRMHPDIADFPVRFFYAEEALIPVPCAHQTEPELGYRLPAQDALDKLLKTQRMLFLPSSPSDSPNISDKVNPQEAAIVCDLLRRLHRFYGDAFDPTRTVGIIVPYRNQIAMIRRGIERLGIESLNEITIDTVERYQGSQRDVIIYSFTVTHRYQLDFLTGNCFVENGRIVDRKLNVALTRARKQLILTGCLSVLSANTLFRQLIQHIRQRGGFVTSMSAVDICSANSHRL</sequence>
<comment type="caution">
    <text evidence="3">The sequence shown here is derived from an EMBL/GenBank/DDBJ whole genome shotgun (WGS) entry which is preliminary data.</text>
</comment>
<dbReference type="Gene3D" id="3.40.50.300">
    <property type="entry name" value="P-loop containing nucleotide triphosphate hydrolases"/>
    <property type="match status" value="3"/>
</dbReference>
<dbReference type="PANTHER" id="PTHR10887:SF495">
    <property type="entry name" value="HELICASE SENATAXIN ISOFORM X1-RELATED"/>
    <property type="match status" value="1"/>
</dbReference>
<proteinExistence type="predicted"/>
<feature type="domain" description="DNA2/NAM7 helicase helicase" evidence="1">
    <location>
        <begin position="721"/>
        <end position="810"/>
    </location>
</feature>
<dbReference type="Proteomes" id="UP000004394">
    <property type="component" value="Unassembled WGS sequence"/>
</dbReference>
<protein>
    <recommendedName>
        <fullName evidence="5">DNA helicase</fullName>
    </recommendedName>
</protein>
<dbReference type="Gene3D" id="2.40.30.270">
    <property type="match status" value="1"/>
</dbReference>
<reference evidence="3" key="1">
    <citation type="submission" date="2010-07" db="EMBL/GenBank/DDBJ databases">
        <authorList>
            <person name="Muzny D."/>
            <person name="Qin X."/>
            <person name="Deng J."/>
            <person name="Jiang H."/>
            <person name="Liu Y."/>
            <person name="Qu J."/>
            <person name="Song X.-Z."/>
            <person name="Zhang L."/>
            <person name="Thornton R."/>
            <person name="Coyle M."/>
            <person name="Francisco L."/>
            <person name="Jackson L."/>
            <person name="Javaid M."/>
            <person name="Korchina V."/>
            <person name="Kovar C."/>
            <person name="Mata R."/>
            <person name="Mathew T."/>
            <person name="Ngo R."/>
            <person name="Nguyen L."/>
            <person name="Nguyen N."/>
            <person name="Okwuonu G."/>
            <person name="Ongeri F."/>
            <person name="Pham C."/>
            <person name="Simmons D."/>
            <person name="Wilczek-Boney K."/>
            <person name="Hale W."/>
            <person name="Jakkamsetti A."/>
            <person name="Pham P."/>
            <person name="Ruth R."/>
            <person name="San Lucas F."/>
            <person name="Warren J."/>
            <person name="Zhang J."/>
            <person name="Zhao Z."/>
            <person name="Zhou C."/>
            <person name="Zhu D."/>
            <person name="Lee S."/>
            <person name="Bess C."/>
            <person name="Blankenburg K."/>
            <person name="Forbes L."/>
            <person name="Fu Q."/>
            <person name="Gubbala S."/>
            <person name="Hirani K."/>
            <person name="Jayaseelan J.C."/>
            <person name="Lara F."/>
            <person name="Munidasa M."/>
            <person name="Palculict T."/>
            <person name="Patil S."/>
            <person name="Pu L.-L."/>
            <person name="Saada N."/>
            <person name="Tang L."/>
            <person name="Weissenberger G."/>
            <person name="Zhu Y."/>
            <person name="Hemphill L."/>
            <person name="Shang Y."/>
            <person name="Youmans B."/>
            <person name="Ayvaz T."/>
            <person name="Ross M."/>
            <person name="Santibanez J."/>
            <person name="Aqrawi P."/>
            <person name="Gross S."/>
            <person name="Joshi V."/>
            <person name="Fowler G."/>
            <person name="Nazareth L."/>
            <person name="Reid J."/>
            <person name="Worley K."/>
            <person name="Petrosino J."/>
            <person name="Highlander S."/>
            <person name="Gibbs R."/>
        </authorList>
    </citation>
    <scope>NUCLEOTIDE SEQUENCE [LARGE SCALE GENOMIC DNA]</scope>
    <source>
        <strain evidence="3">DSM 16973</strain>
    </source>
</reference>
<dbReference type="InterPro" id="IPR041677">
    <property type="entry name" value="DNA2/NAM7_AAA_11"/>
</dbReference>
<dbReference type="EMBL" id="AEEI01000051">
    <property type="protein sequence ID" value="EFM01357.1"/>
    <property type="molecule type" value="Genomic_DNA"/>
</dbReference>
<dbReference type="AlphaFoldDB" id="E0NU90"/>
<dbReference type="CDD" id="cd18808">
    <property type="entry name" value="SF1_C_Upf1"/>
    <property type="match status" value="1"/>
</dbReference>
<dbReference type="STRING" id="862515.HMPREF0658_1743"/>
<dbReference type="InterPro" id="IPR041679">
    <property type="entry name" value="DNA2/NAM7-like_C"/>
</dbReference>
<dbReference type="Pfam" id="PF13087">
    <property type="entry name" value="AAA_12"/>
    <property type="match status" value="1"/>
</dbReference>
<accession>E0NU90</accession>
<dbReference type="InterPro" id="IPR047187">
    <property type="entry name" value="SF1_C_Upf1"/>
</dbReference>
<name>E0NU90_9BACT</name>
<dbReference type="InterPro" id="IPR045055">
    <property type="entry name" value="DNA2/NAM7-like"/>
</dbReference>
<dbReference type="SUPFAM" id="SSF52540">
    <property type="entry name" value="P-loop containing nucleoside triphosphate hydrolases"/>
    <property type="match status" value="1"/>
</dbReference>
<dbReference type="GO" id="GO:0004386">
    <property type="term" value="F:helicase activity"/>
    <property type="evidence" value="ECO:0007669"/>
    <property type="project" value="InterPro"/>
</dbReference>
<gene>
    <name evidence="3" type="ORF">HMPREF0658_1743</name>
</gene>
<dbReference type="InterPro" id="IPR027417">
    <property type="entry name" value="P-loop_NTPase"/>
</dbReference>
<evidence type="ECO:0000259" key="2">
    <source>
        <dbReference type="Pfam" id="PF13087"/>
    </source>
</evidence>
<keyword evidence="4" id="KW-1185">Reference proteome</keyword>
<feature type="domain" description="DNA2/NAM7 helicase-like C-terminal" evidence="2">
    <location>
        <begin position="918"/>
        <end position="1134"/>
    </location>
</feature>
<evidence type="ECO:0000313" key="4">
    <source>
        <dbReference type="Proteomes" id="UP000004394"/>
    </source>
</evidence>
<dbReference type="PANTHER" id="PTHR10887">
    <property type="entry name" value="DNA2/NAM7 HELICASE FAMILY"/>
    <property type="match status" value="1"/>
</dbReference>
<dbReference type="Pfam" id="PF13086">
    <property type="entry name" value="AAA_11"/>
    <property type="match status" value="2"/>
</dbReference>
<evidence type="ECO:0000259" key="1">
    <source>
        <dbReference type="Pfam" id="PF13086"/>
    </source>
</evidence>
<evidence type="ECO:0000313" key="3">
    <source>
        <dbReference type="EMBL" id="EFM01357.1"/>
    </source>
</evidence>
<dbReference type="BioCyc" id="PMAR862515-HMP:GMOO-1768-MONOMER"/>
<feature type="domain" description="DNA2/NAM7 helicase helicase" evidence="1">
    <location>
        <begin position="817"/>
        <end position="896"/>
    </location>
</feature>
<dbReference type="HOGENOM" id="CLU_005032_0_0_10"/>
<organism evidence="3 4">
    <name type="scientific">Hoylesella marshii DSM 16973 = JCM 13450</name>
    <dbReference type="NCBI Taxonomy" id="862515"/>
    <lineage>
        <taxon>Bacteria</taxon>
        <taxon>Pseudomonadati</taxon>
        <taxon>Bacteroidota</taxon>
        <taxon>Bacteroidia</taxon>
        <taxon>Bacteroidales</taxon>
        <taxon>Prevotellaceae</taxon>
        <taxon>Hoylesella</taxon>
    </lineage>
</organism>